<sequence>MDHRIIAAGAALSIVAVVLAWIYRQGGDDVRQSIRQNNEAGRTADDVRSRFDLCPPGMWEVGAGKCRRSALGSGN</sequence>
<dbReference type="EMBL" id="WISR01000067">
    <property type="protein sequence ID" value="MQW32476.1"/>
    <property type="molecule type" value="Genomic_DNA"/>
</dbReference>
<dbReference type="AlphaFoldDB" id="A0AAW9TKT5"/>
<evidence type="ECO:0000313" key="2">
    <source>
        <dbReference type="Proteomes" id="UP000429484"/>
    </source>
</evidence>
<reference evidence="1 2" key="1">
    <citation type="journal article" date="2013" name="Genome Biol.">
        <title>Comparative genomics of the core and accessory genomes of 48 Sinorhizobium strains comprising five genospecies.</title>
        <authorList>
            <person name="Sugawara M."/>
            <person name="Epstein B."/>
            <person name="Badgley B.D."/>
            <person name="Unno T."/>
            <person name="Xu L."/>
            <person name="Reese J."/>
            <person name="Gyaneshwar P."/>
            <person name="Denny R."/>
            <person name="Mudge J."/>
            <person name="Bharti A.K."/>
            <person name="Farmer A.D."/>
            <person name="May G.D."/>
            <person name="Woodward J.E."/>
            <person name="Medigue C."/>
            <person name="Vallenet D."/>
            <person name="Lajus A."/>
            <person name="Rouy Z."/>
            <person name="Martinez-Vaz B."/>
            <person name="Tiffin P."/>
            <person name="Young N.D."/>
            <person name="Sadowsky M.J."/>
        </authorList>
    </citation>
    <scope>NUCLEOTIDE SEQUENCE [LARGE SCALE GENOMIC DNA]</scope>
    <source>
        <strain evidence="1 2">N6B1</strain>
    </source>
</reference>
<gene>
    <name evidence="1" type="ORF">GHK53_06515</name>
</gene>
<proteinExistence type="predicted"/>
<evidence type="ECO:0000313" key="1">
    <source>
        <dbReference type="EMBL" id="MQW32476.1"/>
    </source>
</evidence>
<dbReference type="Proteomes" id="UP000429484">
    <property type="component" value="Unassembled WGS sequence"/>
</dbReference>
<protein>
    <submittedName>
        <fullName evidence="1">Uncharacterized protein</fullName>
    </submittedName>
</protein>
<accession>A0AAW9TKT5</accession>
<comment type="caution">
    <text evidence="1">The sequence shown here is derived from an EMBL/GenBank/DDBJ whole genome shotgun (WGS) entry which is preliminary data.</text>
</comment>
<organism evidence="1 2">
    <name type="scientific">Rhizobium meliloti</name>
    <name type="common">Ensifer meliloti</name>
    <name type="synonym">Sinorhizobium meliloti</name>
    <dbReference type="NCBI Taxonomy" id="382"/>
    <lineage>
        <taxon>Bacteria</taxon>
        <taxon>Pseudomonadati</taxon>
        <taxon>Pseudomonadota</taxon>
        <taxon>Alphaproteobacteria</taxon>
        <taxon>Hyphomicrobiales</taxon>
        <taxon>Rhizobiaceae</taxon>
        <taxon>Sinorhizobium/Ensifer group</taxon>
        <taxon>Sinorhizobium</taxon>
    </lineage>
</organism>
<name>A0AAW9TKT5_RHIML</name>